<keyword evidence="1" id="KW-0489">Methyltransferase</keyword>
<dbReference type="Pfam" id="PF13489">
    <property type="entry name" value="Methyltransf_23"/>
    <property type="match status" value="1"/>
</dbReference>
<proteinExistence type="predicted"/>
<dbReference type="Proteomes" id="UP000753908">
    <property type="component" value="Unassembled WGS sequence"/>
</dbReference>
<keyword evidence="1" id="KW-0808">Transferase</keyword>
<dbReference type="GO" id="GO:0008168">
    <property type="term" value="F:methyltransferase activity"/>
    <property type="evidence" value="ECO:0007669"/>
    <property type="project" value="UniProtKB-KW"/>
</dbReference>
<name>A0A951PPQ4_9CYAN</name>
<dbReference type="PANTHER" id="PTHR43591">
    <property type="entry name" value="METHYLTRANSFERASE"/>
    <property type="match status" value="1"/>
</dbReference>
<dbReference type="InterPro" id="IPR029063">
    <property type="entry name" value="SAM-dependent_MTases_sf"/>
</dbReference>
<dbReference type="Gene3D" id="3.40.50.150">
    <property type="entry name" value="Vaccinia Virus protein VP39"/>
    <property type="match status" value="1"/>
</dbReference>
<comment type="caution">
    <text evidence="1">The sequence shown here is derived from an EMBL/GenBank/DDBJ whole genome shotgun (WGS) entry which is preliminary data.</text>
</comment>
<dbReference type="EMBL" id="JAHHIF010000042">
    <property type="protein sequence ID" value="MBW4547506.1"/>
    <property type="molecule type" value="Genomic_DNA"/>
</dbReference>
<dbReference type="AlphaFoldDB" id="A0A951PPQ4"/>
<dbReference type="SUPFAM" id="SSF53335">
    <property type="entry name" value="S-adenosyl-L-methionine-dependent methyltransferases"/>
    <property type="match status" value="1"/>
</dbReference>
<evidence type="ECO:0000313" key="1">
    <source>
        <dbReference type="EMBL" id="MBW4547506.1"/>
    </source>
</evidence>
<sequence length="259" mass="29893">MITSQVKTLNPTSILNELIKIQEQNSSCSLWQFRSLISANQYRRLYQYFLKYVPQGSEVLDWGCGNGHFSYFLASSGYKTSGFSFEDFCLRSGLNNVAYQFKQGSWEEPTAIPFSDNQFNAIVSVGVLEHVRETGGSEITSLKEISRLLKPGGFFICYHFPNQFSLIEAIASRFPNKYHHQYRYTGKSIESLCQETGFDVLDIKRYGFLPRNMWGVFPKPIRNSQLLAYIWDLLDDVLSYPFSLVCQNYLFVARKPFTE</sequence>
<evidence type="ECO:0000313" key="2">
    <source>
        <dbReference type="Proteomes" id="UP000753908"/>
    </source>
</evidence>
<organism evidence="1 2">
    <name type="scientific">Symplocastrum torsivum CPER-KK1</name>
    <dbReference type="NCBI Taxonomy" id="450513"/>
    <lineage>
        <taxon>Bacteria</taxon>
        <taxon>Bacillati</taxon>
        <taxon>Cyanobacteriota</taxon>
        <taxon>Cyanophyceae</taxon>
        <taxon>Oscillatoriophycideae</taxon>
        <taxon>Oscillatoriales</taxon>
        <taxon>Microcoleaceae</taxon>
        <taxon>Symplocastrum</taxon>
    </lineage>
</organism>
<reference evidence="1" key="1">
    <citation type="submission" date="2021-05" db="EMBL/GenBank/DDBJ databases">
        <authorList>
            <person name="Pietrasiak N."/>
            <person name="Ward R."/>
            <person name="Stajich J.E."/>
            <person name="Kurbessoian T."/>
        </authorList>
    </citation>
    <scope>NUCLEOTIDE SEQUENCE</scope>
    <source>
        <strain evidence="1">CPER-KK1</strain>
    </source>
</reference>
<reference evidence="1" key="2">
    <citation type="journal article" date="2022" name="Microbiol. Resour. Announc.">
        <title>Metagenome Sequencing to Explore Phylogenomics of Terrestrial Cyanobacteria.</title>
        <authorList>
            <person name="Ward R.D."/>
            <person name="Stajich J.E."/>
            <person name="Johansen J.R."/>
            <person name="Huntemann M."/>
            <person name="Clum A."/>
            <person name="Foster B."/>
            <person name="Foster B."/>
            <person name="Roux S."/>
            <person name="Palaniappan K."/>
            <person name="Varghese N."/>
            <person name="Mukherjee S."/>
            <person name="Reddy T.B.K."/>
            <person name="Daum C."/>
            <person name="Copeland A."/>
            <person name="Chen I.A."/>
            <person name="Ivanova N.N."/>
            <person name="Kyrpides N.C."/>
            <person name="Shapiro N."/>
            <person name="Eloe-Fadrosh E.A."/>
            <person name="Pietrasiak N."/>
        </authorList>
    </citation>
    <scope>NUCLEOTIDE SEQUENCE</scope>
    <source>
        <strain evidence="1">CPER-KK1</strain>
    </source>
</reference>
<gene>
    <name evidence="1" type="ORF">KME25_24155</name>
</gene>
<accession>A0A951PPQ4</accession>
<dbReference type="CDD" id="cd02440">
    <property type="entry name" value="AdoMet_MTases"/>
    <property type="match status" value="1"/>
</dbReference>
<dbReference type="GO" id="GO:0032259">
    <property type="term" value="P:methylation"/>
    <property type="evidence" value="ECO:0007669"/>
    <property type="project" value="UniProtKB-KW"/>
</dbReference>
<protein>
    <submittedName>
        <fullName evidence="1">Class I SAM-dependent methyltransferase</fullName>
    </submittedName>
</protein>